<feature type="non-terminal residue" evidence="2">
    <location>
        <position position="1"/>
    </location>
</feature>
<sequence>MNSVRVNRVRSLSHAANSPRSALDSHYIDVSTPSPQSATSSAALAPKLPSRRALESVLKIAERNSFDIPIPPPSDLSGTDPNLPGELVTLMREYLKVQAKDIELSTILEQSKDLLSTWDVASAEETERRTYLLSSLSRHLDLASSNAPALVAKLQKAAGESWGSDDSKLLLEPKSQSTMLLLFAHLLRQRTASRTADVRWAAKAYSGNRTASEEAGEIGGAGFVMPPATALVESLEELVKALGNFRESVARIDEGV</sequence>
<dbReference type="EMBL" id="KQ965741">
    <property type="protein sequence ID" value="KXS18576.1"/>
    <property type="molecule type" value="Genomic_DNA"/>
</dbReference>
<proteinExistence type="predicted"/>
<gene>
    <name evidence="2" type="ORF">M427DRAFT_53533</name>
</gene>
<evidence type="ECO:0000256" key="1">
    <source>
        <dbReference type="SAM" id="MobiDB-lite"/>
    </source>
</evidence>
<accession>A0A139APB0</accession>
<feature type="compositionally biased region" description="Low complexity" evidence="1">
    <location>
        <begin position="31"/>
        <end position="44"/>
    </location>
</feature>
<feature type="region of interest" description="Disordered" evidence="1">
    <location>
        <begin position="24"/>
        <end position="44"/>
    </location>
</feature>
<reference evidence="2 3" key="1">
    <citation type="journal article" date="2015" name="Genome Biol. Evol.">
        <title>Phylogenomic analyses indicate that early fungi evolved digesting cell walls of algal ancestors of land plants.</title>
        <authorList>
            <person name="Chang Y."/>
            <person name="Wang S."/>
            <person name="Sekimoto S."/>
            <person name="Aerts A.L."/>
            <person name="Choi C."/>
            <person name="Clum A."/>
            <person name="LaButti K.M."/>
            <person name="Lindquist E.A."/>
            <person name="Yee Ngan C."/>
            <person name="Ohm R.A."/>
            <person name="Salamov A.A."/>
            <person name="Grigoriev I.V."/>
            <person name="Spatafora J.W."/>
            <person name="Berbee M.L."/>
        </authorList>
    </citation>
    <scope>NUCLEOTIDE SEQUENCE [LARGE SCALE GENOMIC DNA]</scope>
    <source>
        <strain evidence="2 3">JEL478</strain>
    </source>
</reference>
<dbReference type="OrthoDB" id="10562741at2759"/>
<dbReference type="AlphaFoldDB" id="A0A139APB0"/>
<evidence type="ECO:0000313" key="2">
    <source>
        <dbReference type="EMBL" id="KXS18576.1"/>
    </source>
</evidence>
<name>A0A139APB0_GONPJ</name>
<evidence type="ECO:0000313" key="3">
    <source>
        <dbReference type="Proteomes" id="UP000070544"/>
    </source>
</evidence>
<protein>
    <submittedName>
        <fullName evidence="2">Uncharacterized protein</fullName>
    </submittedName>
</protein>
<dbReference type="Proteomes" id="UP000070544">
    <property type="component" value="Unassembled WGS sequence"/>
</dbReference>
<keyword evidence="3" id="KW-1185">Reference proteome</keyword>
<organism evidence="2 3">
    <name type="scientific">Gonapodya prolifera (strain JEL478)</name>
    <name type="common">Monoblepharis prolifera</name>
    <dbReference type="NCBI Taxonomy" id="1344416"/>
    <lineage>
        <taxon>Eukaryota</taxon>
        <taxon>Fungi</taxon>
        <taxon>Fungi incertae sedis</taxon>
        <taxon>Chytridiomycota</taxon>
        <taxon>Chytridiomycota incertae sedis</taxon>
        <taxon>Monoblepharidomycetes</taxon>
        <taxon>Monoblepharidales</taxon>
        <taxon>Gonapodyaceae</taxon>
        <taxon>Gonapodya</taxon>
    </lineage>
</organism>